<organism evidence="1 2">
    <name type="scientific">Actinopolyspora mortivallis</name>
    <dbReference type="NCBI Taxonomy" id="33906"/>
    <lineage>
        <taxon>Bacteria</taxon>
        <taxon>Bacillati</taxon>
        <taxon>Actinomycetota</taxon>
        <taxon>Actinomycetes</taxon>
        <taxon>Actinopolysporales</taxon>
        <taxon>Actinopolysporaceae</taxon>
        <taxon>Actinopolyspora</taxon>
    </lineage>
</organism>
<evidence type="ECO:0000313" key="2">
    <source>
        <dbReference type="Proteomes" id="UP000239352"/>
    </source>
</evidence>
<proteinExistence type="predicted"/>
<keyword evidence="2" id="KW-1185">Reference proteome</keyword>
<dbReference type="InParanoid" id="A0A2T0GXF9"/>
<dbReference type="Proteomes" id="UP000239352">
    <property type="component" value="Unassembled WGS sequence"/>
</dbReference>
<dbReference type="EMBL" id="PVSR01000009">
    <property type="protein sequence ID" value="PRW63805.1"/>
    <property type="molecule type" value="Genomic_DNA"/>
</dbReference>
<sequence>MFVQKRANSTTTCNGTTNVATITGTDEKLIWTKDDLSNGTSKIDFSATVNVGTQTVELTADITSGILAGKTITAAPTDVADIEGSCLDNSLKSVSLTGGQLIVD</sequence>
<evidence type="ECO:0000313" key="1">
    <source>
        <dbReference type="EMBL" id="PRW63805.1"/>
    </source>
</evidence>
<comment type="caution">
    <text evidence="1">The sequence shown here is derived from an EMBL/GenBank/DDBJ whole genome shotgun (WGS) entry which is preliminary data.</text>
</comment>
<gene>
    <name evidence="1" type="ORF">CEP50_08460</name>
</gene>
<name>A0A2T0GXF9_ACTMO</name>
<dbReference type="AlphaFoldDB" id="A0A2T0GXF9"/>
<protein>
    <submittedName>
        <fullName evidence="1">Uncharacterized protein</fullName>
    </submittedName>
</protein>
<accession>A0A2T0GXF9</accession>
<reference evidence="1 2" key="1">
    <citation type="submission" date="2018-03" db="EMBL/GenBank/DDBJ databases">
        <title>Actinopolyspora mortivallis from Sahara, screening for active biomolecules.</title>
        <authorList>
            <person name="Selama O."/>
            <person name="Wellington E.M.H."/>
            <person name="Hacene H."/>
        </authorList>
    </citation>
    <scope>NUCLEOTIDE SEQUENCE [LARGE SCALE GENOMIC DNA]</scope>
    <source>
        <strain evidence="1 2">M5A</strain>
    </source>
</reference>